<feature type="domain" description="Fe2OG dioxygenase" evidence="4">
    <location>
        <begin position="141"/>
        <end position="244"/>
    </location>
</feature>
<dbReference type="InterPro" id="IPR026992">
    <property type="entry name" value="DIOX_N"/>
</dbReference>
<keyword evidence="3" id="KW-0560">Oxidoreductase</keyword>
<dbReference type="SUPFAM" id="SSF51197">
    <property type="entry name" value="Clavaminate synthase-like"/>
    <property type="match status" value="1"/>
</dbReference>
<keyword evidence="1 3" id="KW-0479">Metal-binding</keyword>
<dbReference type="PROSITE" id="PS51471">
    <property type="entry name" value="FE2OG_OXY"/>
    <property type="match status" value="1"/>
</dbReference>
<gene>
    <name evidence="5" type="ORF">Tci_003604</name>
</gene>
<evidence type="ECO:0000313" key="5">
    <source>
        <dbReference type="EMBL" id="GEU31626.1"/>
    </source>
</evidence>
<dbReference type="EMBL" id="BKCJ010000270">
    <property type="protein sequence ID" value="GEU31626.1"/>
    <property type="molecule type" value="Genomic_DNA"/>
</dbReference>
<dbReference type="AlphaFoldDB" id="A0A6L2J445"/>
<dbReference type="InterPro" id="IPR005123">
    <property type="entry name" value="Oxoglu/Fe-dep_dioxygenase_dom"/>
</dbReference>
<evidence type="ECO:0000256" key="3">
    <source>
        <dbReference type="RuleBase" id="RU003682"/>
    </source>
</evidence>
<name>A0A6L2J445_TANCI</name>
<dbReference type="PANTHER" id="PTHR47990">
    <property type="entry name" value="2-OXOGLUTARATE (2OG) AND FE(II)-DEPENDENT OXYGENASE SUPERFAMILY PROTEIN-RELATED"/>
    <property type="match status" value="1"/>
</dbReference>
<dbReference type="GO" id="GO:0016705">
    <property type="term" value="F:oxidoreductase activity, acting on paired donors, with incorporation or reduction of molecular oxygen"/>
    <property type="evidence" value="ECO:0007669"/>
    <property type="project" value="UniProtKB-ARBA"/>
</dbReference>
<protein>
    <submittedName>
        <fullName evidence="5">2-oxoglutarate-dependent dioxygenase DAO-like</fullName>
    </submittedName>
</protein>
<dbReference type="GO" id="GO:0051213">
    <property type="term" value="F:dioxygenase activity"/>
    <property type="evidence" value="ECO:0007669"/>
    <property type="project" value="UniProtKB-KW"/>
</dbReference>
<dbReference type="Gene3D" id="2.60.120.330">
    <property type="entry name" value="B-lactam Antibiotic, Isopenicillin N Synthase, Chain"/>
    <property type="match status" value="1"/>
</dbReference>
<dbReference type="InterPro" id="IPR044861">
    <property type="entry name" value="IPNS-like_FE2OG_OXY"/>
</dbReference>
<dbReference type="Pfam" id="PF03171">
    <property type="entry name" value="2OG-FeII_Oxy"/>
    <property type="match status" value="1"/>
</dbReference>
<comment type="similarity">
    <text evidence="3">Belongs to the iron/ascorbate-dependent oxidoreductase family.</text>
</comment>
<evidence type="ECO:0000256" key="2">
    <source>
        <dbReference type="ARBA" id="ARBA00023004"/>
    </source>
</evidence>
<sequence length="335" mass="37460">MARKVPVIDMRKVDGFADNLVKACEEWGCFRIVNHGVSMDLMTEMKSVAASLFDLPEEIKKRTVSGELGMGYVGRNLAGPYFEGFSIDEISSPNEFCDRLDVSTHQREIICKYIQSIRDLAGLLGRMLMEGSGLTGDLFEGWCCQLRMNKYYFESESLGSTGVSEHSDPTFLTILQDDEDVNGLQIVDKISGEFIPFDPIPGTLAINIGDIGKAWSNGRYCNVKHKVMCTKANTRYSIALFMLGPNDKKVEAPSKLVDSEHPRLYVPIDVEEYRRVRLTTRLRTGGALELFNTSSIGHSMDSEDYSTEMRHEVAMDSASASSIEINLDHARKPCH</sequence>
<evidence type="ECO:0000259" key="4">
    <source>
        <dbReference type="PROSITE" id="PS51471"/>
    </source>
</evidence>
<evidence type="ECO:0000256" key="1">
    <source>
        <dbReference type="ARBA" id="ARBA00022723"/>
    </source>
</evidence>
<organism evidence="5">
    <name type="scientific">Tanacetum cinerariifolium</name>
    <name type="common">Dalmatian daisy</name>
    <name type="synonym">Chrysanthemum cinerariifolium</name>
    <dbReference type="NCBI Taxonomy" id="118510"/>
    <lineage>
        <taxon>Eukaryota</taxon>
        <taxon>Viridiplantae</taxon>
        <taxon>Streptophyta</taxon>
        <taxon>Embryophyta</taxon>
        <taxon>Tracheophyta</taxon>
        <taxon>Spermatophyta</taxon>
        <taxon>Magnoliopsida</taxon>
        <taxon>eudicotyledons</taxon>
        <taxon>Gunneridae</taxon>
        <taxon>Pentapetalae</taxon>
        <taxon>asterids</taxon>
        <taxon>campanulids</taxon>
        <taxon>Asterales</taxon>
        <taxon>Asteraceae</taxon>
        <taxon>Asteroideae</taxon>
        <taxon>Anthemideae</taxon>
        <taxon>Anthemidinae</taxon>
        <taxon>Tanacetum</taxon>
    </lineage>
</organism>
<dbReference type="InterPro" id="IPR050231">
    <property type="entry name" value="Iron_ascorbate_oxido_reductase"/>
</dbReference>
<dbReference type="InterPro" id="IPR027443">
    <property type="entry name" value="IPNS-like_sf"/>
</dbReference>
<keyword evidence="2 3" id="KW-0408">Iron</keyword>
<dbReference type="GO" id="GO:0046872">
    <property type="term" value="F:metal ion binding"/>
    <property type="evidence" value="ECO:0007669"/>
    <property type="project" value="UniProtKB-KW"/>
</dbReference>
<keyword evidence="5" id="KW-0223">Dioxygenase</keyword>
<dbReference type="Pfam" id="PF14226">
    <property type="entry name" value="DIOX_N"/>
    <property type="match status" value="1"/>
</dbReference>
<accession>A0A6L2J445</accession>
<comment type="caution">
    <text evidence="5">The sequence shown here is derived from an EMBL/GenBank/DDBJ whole genome shotgun (WGS) entry which is preliminary data.</text>
</comment>
<proteinExistence type="inferred from homology"/>
<reference evidence="5" key="1">
    <citation type="journal article" date="2019" name="Sci. Rep.">
        <title>Draft genome of Tanacetum cinerariifolium, the natural source of mosquito coil.</title>
        <authorList>
            <person name="Yamashiro T."/>
            <person name="Shiraishi A."/>
            <person name="Satake H."/>
            <person name="Nakayama K."/>
        </authorList>
    </citation>
    <scope>NUCLEOTIDE SEQUENCE</scope>
</reference>